<dbReference type="GO" id="GO:0008417">
    <property type="term" value="F:fucosyltransferase activity"/>
    <property type="evidence" value="ECO:0007669"/>
    <property type="project" value="InterPro"/>
</dbReference>
<reference evidence="9" key="1">
    <citation type="submission" date="2022-03" db="EMBL/GenBank/DDBJ databases">
        <authorList>
            <person name="Lindestad O."/>
        </authorList>
    </citation>
    <scope>NUCLEOTIDE SEQUENCE</scope>
</reference>
<dbReference type="AlphaFoldDB" id="A0A8S4RFD2"/>
<keyword evidence="7" id="KW-0812">Transmembrane</keyword>
<dbReference type="InterPro" id="IPR001503">
    <property type="entry name" value="Glyco_trans_10"/>
</dbReference>
<dbReference type="GO" id="GO:0032580">
    <property type="term" value="C:Golgi cisterna membrane"/>
    <property type="evidence" value="ECO:0007669"/>
    <property type="project" value="UniProtKB-SubCell"/>
</dbReference>
<evidence type="ECO:0000256" key="5">
    <source>
        <dbReference type="ARBA" id="ARBA00022679"/>
    </source>
</evidence>
<dbReference type="EMBL" id="CAKXAJ010025077">
    <property type="protein sequence ID" value="CAH2234682.1"/>
    <property type="molecule type" value="Genomic_DNA"/>
</dbReference>
<keyword evidence="10" id="KW-1185">Reference proteome</keyword>
<comment type="subcellular location">
    <subcellularLocation>
        <location evidence="1">Golgi apparatus membrane</location>
        <topology evidence="1">Single-pass type II membrane protein</topology>
    </subcellularLocation>
    <subcellularLocation>
        <location evidence="7">Golgi apparatus</location>
        <location evidence="7">Golgi stack membrane</location>
        <topology evidence="7">Single-pass type II membrane protein</topology>
    </subcellularLocation>
</comment>
<dbReference type="SUPFAM" id="SSF53756">
    <property type="entry name" value="UDP-Glycosyltransferase/glycogen phosphorylase"/>
    <property type="match status" value="1"/>
</dbReference>
<dbReference type="InterPro" id="IPR038577">
    <property type="entry name" value="GT10-like_C_sf"/>
</dbReference>
<evidence type="ECO:0000256" key="1">
    <source>
        <dbReference type="ARBA" id="ARBA00004323"/>
    </source>
</evidence>
<dbReference type="Pfam" id="PF00852">
    <property type="entry name" value="Glyco_transf_10"/>
    <property type="match status" value="1"/>
</dbReference>
<evidence type="ECO:0000256" key="3">
    <source>
        <dbReference type="ARBA" id="ARBA00008919"/>
    </source>
</evidence>
<dbReference type="GO" id="GO:0000139">
    <property type="term" value="C:Golgi membrane"/>
    <property type="evidence" value="ECO:0007669"/>
    <property type="project" value="UniProtKB-SubCell"/>
</dbReference>
<evidence type="ECO:0000313" key="9">
    <source>
        <dbReference type="EMBL" id="CAH2234682.1"/>
    </source>
</evidence>
<comment type="pathway">
    <text evidence="2">Protein modification; protein glycosylation.</text>
</comment>
<dbReference type="PANTHER" id="PTHR48438:SF1">
    <property type="entry name" value="ALPHA-(1,3)-FUCOSYLTRANSFERASE C-RELATED"/>
    <property type="match status" value="1"/>
</dbReference>
<keyword evidence="4 7" id="KW-0328">Glycosyltransferase</keyword>
<keyword evidence="5 7" id="KW-0808">Transferase</keyword>
<dbReference type="Gene3D" id="3.40.50.11660">
    <property type="entry name" value="Glycosyl transferase family 10, C-terminal domain"/>
    <property type="match status" value="1"/>
</dbReference>
<keyword evidence="6 7" id="KW-0333">Golgi apparatus</keyword>
<feature type="domain" description="Fucosyltransferase C-terminal" evidence="8">
    <location>
        <begin position="40"/>
        <end position="133"/>
    </location>
</feature>
<organism evidence="9 10">
    <name type="scientific">Pararge aegeria aegeria</name>
    <dbReference type="NCBI Taxonomy" id="348720"/>
    <lineage>
        <taxon>Eukaryota</taxon>
        <taxon>Metazoa</taxon>
        <taxon>Ecdysozoa</taxon>
        <taxon>Arthropoda</taxon>
        <taxon>Hexapoda</taxon>
        <taxon>Insecta</taxon>
        <taxon>Pterygota</taxon>
        <taxon>Neoptera</taxon>
        <taxon>Endopterygota</taxon>
        <taxon>Lepidoptera</taxon>
        <taxon>Glossata</taxon>
        <taxon>Ditrysia</taxon>
        <taxon>Papilionoidea</taxon>
        <taxon>Nymphalidae</taxon>
        <taxon>Satyrinae</taxon>
        <taxon>Satyrini</taxon>
        <taxon>Parargina</taxon>
        <taxon>Pararge</taxon>
    </lineage>
</organism>
<keyword evidence="7" id="KW-0472">Membrane</keyword>
<evidence type="ECO:0000256" key="2">
    <source>
        <dbReference type="ARBA" id="ARBA00004922"/>
    </source>
</evidence>
<gene>
    <name evidence="9" type="primary">jg6154</name>
    <name evidence="9" type="ORF">PAEG_LOCUS12436</name>
</gene>
<evidence type="ECO:0000256" key="4">
    <source>
        <dbReference type="ARBA" id="ARBA00022676"/>
    </source>
</evidence>
<evidence type="ECO:0000256" key="7">
    <source>
        <dbReference type="RuleBase" id="RU003832"/>
    </source>
</evidence>
<dbReference type="EC" id="2.4.1.-" evidence="7"/>
<dbReference type="OrthoDB" id="427096at2759"/>
<dbReference type="PANTHER" id="PTHR48438">
    <property type="entry name" value="ALPHA-(1,3)-FUCOSYLTRANSFERASE C-RELATED"/>
    <property type="match status" value="1"/>
</dbReference>
<sequence length="136" mass="15460">MLEPMIEVRDCEGNVVAPRPVVNWNSNMTSSNVREMEYLKHKKKAVAWIVNKCETKNERMTNAKRLQRLFRANALDFDMYGCGNLVCPKEGCLNALKRDYYFCYAPEDSDGNDYVTSEIVTGYNSYAVPIVKGGAD</sequence>
<evidence type="ECO:0000313" key="10">
    <source>
        <dbReference type="Proteomes" id="UP000838756"/>
    </source>
</evidence>
<comment type="caution">
    <text evidence="9">The sequence shown here is derived from an EMBL/GenBank/DDBJ whole genome shotgun (WGS) entry which is preliminary data.</text>
</comment>
<name>A0A8S4RFD2_9NEOP</name>
<dbReference type="Proteomes" id="UP000838756">
    <property type="component" value="Unassembled WGS sequence"/>
</dbReference>
<comment type="similarity">
    <text evidence="3 7">Belongs to the glycosyltransferase 10 family.</text>
</comment>
<proteinExistence type="inferred from homology"/>
<protein>
    <recommendedName>
        <fullName evidence="7">Fucosyltransferase</fullName>
        <ecNumber evidence="7">2.4.1.-</ecNumber>
    </recommendedName>
</protein>
<dbReference type="InterPro" id="IPR055270">
    <property type="entry name" value="Glyco_tran_10_C"/>
</dbReference>
<evidence type="ECO:0000259" key="8">
    <source>
        <dbReference type="Pfam" id="PF00852"/>
    </source>
</evidence>
<accession>A0A8S4RFD2</accession>
<evidence type="ECO:0000256" key="6">
    <source>
        <dbReference type="ARBA" id="ARBA00023034"/>
    </source>
</evidence>